<dbReference type="Proteomes" id="UP000053660">
    <property type="component" value="Unassembled WGS sequence"/>
</dbReference>
<dbReference type="Pfam" id="PF25782">
    <property type="entry name" value="TPR_CAND1"/>
    <property type="match status" value="1"/>
</dbReference>
<keyword evidence="1" id="KW-0677">Repeat</keyword>
<dbReference type="SUPFAM" id="SSF48371">
    <property type="entry name" value="ARM repeat"/>
    <property type="match status" value="1"/>
</dbReference>
<evidence type="ECO:0000256" key="1">
    <source>
        <dbReference type="ARBA" id="ARBA00022737"/>
    </source>
</evidence>
<organism evidence="3 4">
    <name type="scientific">Oesophagostomum dentatum</name>
    <name type="common">Nodular worm</name>
    <dbReference type="NCBI Taxonomy" id="61180"/>
    <lineage>
        <taxon>Eukaryota</taxon>
        <taxon>Metazoa</taxon>
        <taxon>Ecdysozoa</taxon>
        <taxon>Nematoda</taxon>
        <taxon>Chromadorea</taxon>
        <taxon>Rhabditida</taxon>
        <taxon>Rhabditina</taxon>
        <taxon>Rhabditomorpha</taxon>
        <taxon>Strongyloidea</taxon>
        <taxon>Strongylidae</taxon>
        <taxon>Oesophagostomum</taxon>
    </lineage>
</organism>
<evidence type="ECO:0000256" key="2">
    <source>
        <dbReference type="ARBA" id="ARBA00022786"/>
    </source>
</evidence>
<dbReference type="Gene3D" id="1.25.10.10">
    <property type="entry name" value="Leucine-rich Repeat Variant"/>
    <property type="match status" value="1"/>
</dbReference>
<dbReference type="GO" id="GO:0010265">
    <property type="term" value="P:SCF complex assembly"/>
    <property type="evidence" value="ECO:0007669"/>
    <property type="project" value="InterPro"/>
</dbReference>
<name>A0A0B1T7B4_OESDE</name>
<feature type="non-terminal residue" evidence="3">
    <location>
        <position position="199"/>
    </location>
</feature>
<dbReference type="OrthoDB" id="6260732at2759"/>
<keyword evidence="2" id="KW-0833">Ubl conjugation pathway</keyword>
<gene>
    <name evidence="3" type="ORF">OESDEN_08860</name>
</gene>
<keyword evidence="4" id="KW-1185">Reference proteome</keyword>
<evidence type="ECO:0000313" key="4">
    <source>
        <dbReference type="Proteomes" id="UP000053660"/>
    </source>
</evidence>
<proteinExistence type="predicted"/>
<sequence>MIVSRRDQLHFSVQTLGPLLISRLREREENVRIDIYNAYIAILSQARLVVPNALLAVHKEDDPEEPIKIGTTLFSPSALSPEQQQLLEAIAAQSEPLLKAVMKQLRLKSPRTRSLSFELLANFVRTLPGSLASFLPGLLPGLSNAVLDRTSGAPMKIDALSLLSRIIKSHDHQVFAAHLESVVELTIGAIRDNFYKVSF</sequence>
<dbReference type="AlphaFoldDB" id="A0A0B1T7B4"/>
<dbReference type="InterPro" id="IPR011989">
    <property type="entry name" value="ARM-like"/>
</dbReference>
<evidence type="ECO:0008006" key="5">
    <source>
        <dbReference type="Google" id="ProtNLM"/>
    </source>
</evidence>
<evidence type="ECO:0000313" key="3">
    <source>
        <dbReference type="EMBL" id="KHJ91280.1"/>
    </source>
</evidence>
<dbReference type="InterPro" id="IPR016024">
    <property type="entry name" value="ARM-type_fold"/>
</dbReference>
<dbReference type="InterPro" id="IPR039852">
    <property type="entry name" value="CAND1/CAND2"/>
</dbReference>
<protein>
    <recommendedName>
        <fullName evidence="5">HEAT repeat protein</fullName>
    </recommendedName>
</protein>
<reference evidence="3 4" key="1">
    <citation type="submission" date="2014-03" db="EMBL/GenBank/DDBJ databases">
        <title>Draft genome of the hookworm Oesophagostomum dentatum.</title>
        <authorList>
            <person name="Mitreva M."/>
        </authorList>
    </citation>
    <scope>NUCLEOTIDE SEQUENCE [LARGE SCALE GENOMIC DNA]</scope>
    <source>
        <strain evidence="3 4">OD-Hann</strain>
    </source>
</reference>
<dbReference type="PANTHER" id="PTHR12696">
    <property type="entry name" value="TIP120"/>
    <property type="match status" value="1"/>
</dbReference>
<dbReference type="EMBL" id="KN552201">
    <property type="protein sequence ID" value="KHJ91280.1"/>
    <property type="molecule type" value="Genomic_DNA"/>
</dbReference>
<accession>A0A0B1T7B4</accession>